<dbReference type="InterPro" id="IPR050223">
    <property type="entry name" value="D-isomer_2-hydroxyacid_DH"/>
</dbReference>
<dbReference type="Pfam" id="PF02826">
    <property type="entry name" value="2-Hacid_dh_C"/>
    <property type="match status" value="1"/>
</dbReference>
<dbReference type="Gene3D" id="3.40.50.720">
    <property type="entry name" value="NAD(P)-binding Rossmann-like Domain"/>
    <property type="match status" value="2"/>
</dbReference>
<feature type="domain" description="D-isomer specific 2-hydroxyacid dehydrogenase NAD-binding" evidence="3">
    <location>
        <begin position="112"/>
        <end position="300"/>
    </location>
</feature>
<dbReference type="SUPFAM" id="SSF51735">
    <property type="entry name" value="NAD(P)-binding Rossmann-fold domains"/>
    <property type="match status" value="1"/>
</dbReference>
<accession>A0A7C1FXI8</accession>
<keyword evidence="1" id="KW-0560">Oxidoreductase</keyword>
<dbReference type="PANTHER" id="PTHR10996:SF178">
    <property type="entry name" value="2-HYDROXYACID DEHYDROGENASE YGL185C-RELATED"/>
    <property type="match status" value="1"/>
</dbReference>
<dbReference type="PANTHER" id="PTHR10996">
    <property type="entry name" value="2-HYDROXYACID DEHYDROGENASE-RELATED"/>
    <property type="match status" value="1"/>
</dbReference>
<dbReference type="GO" id="GO:0016618">
    <property type="term" value="F:hydroxypyruvate reductase [NAD(P)H] activity"/>
    <property type="evidence" value="ECO:0007669"/>
    <property type="project" value="TreeGrafter"/>
</dbReference>
<reference evidence="4" key="1">
    <citation type="journal article" date="2020" name="mSystems">
        <title>Genome- and Community-Level Interaction Insights into Carbon Utilization and Element Cycling Functions of Hydrothermarchaeota in Hydrothermal Sediment.</title>
        <authorList>
            <person name="Zhou Z."/>
            <person name="Liu Y."/>
            <person name="Xu W."/>
            <person name="Pan J."/>
            <person name="Luo Z.H."/>
            <person name="Li M."/>
        </authorList>
    </citation>
    <scope>NUCLEOTIDE SEQUENCE [LARGE SCALE GENOMIC DNA]</scope>
    <source>
        <strain evidence="4">SpSt-289</strain>
    </source>
</reference>
<organism evidence="4">
    <name type="scientific">Caldilinea aerophila</name>
    <dbReference type="NCBI Taxonomy" id="133453"/>
    <lineage>
        <taxon>Bacteria</taxon>
        <taxon>Bacillati</taxon>
        <taxon>Chloroflexota</taxon>
        <taxon>Caldilineae</taxon>
        <taxon>Caldilineales</taxon>
        <taxon>Caldilineaceae</taxon>
        <taxon>Caldilinea</taxon>
    </lineage>
</organism>
<name>A0A7C1FXI8_9CHLR</name>
<sequence length="337" mass="37035">MNGQSHTSNASPAQLNVYIPPSDLTRRVAELRALTPENVYITAAPDPQPADCHILIHGSVRPEWIEASPSLRAVIIPYAGVSPEMQRLLQQYPQITLHNLHYNDVATAEFALALLFAAAKLIVPLDRLLRQGDWRQRYTGAPSLLLSGKRALILGYGAIGRRIAPVCQALGMQVTGVRRHEPPQPTENGVAIFSIAHLHELLPQADVLFCVLPETPETIGLLGARELGMLPQGAVLINVGRGPVIDEEALYHALRSGHLAAAGIDVWWVYPRNEEERSHTLPSHFPFHELDNVVLSPHRGGWLEAAEERRLQELAKLLTAAAQGLPIPNQVDKQLGY</sequence>
<dbReference type="AlphaFoldDB" id="A0A7C1FXI8"/>
<dbReference type="EMBL" id="DSMG01000210">
    <property type="protein sequence ID" value="HDX33891.1"/>
    <property type="molecule type" value="Genomic_DNA"/>
</dbReference>
<proteinExistence type="predicted"/>
<dbReference type="PRINTS" id="PR00411">
    <property type="entry name" value="PNDRDTASEI"/>
</dbReference>
<dbReference type="InterPro" id="IPR036291">
    <property type="entry name" value="NAD(P)-bd_dom_sf"/>
</dbReference>
<keyword evidence="2" id="KW-0520">NAD</keyword>
<dbReference type="GO" id="GO:0030267">
    <property type="term" value="F:glyoxylate reductase (NADPH) activity"/>
    <property type="evidence" value="ECO:0007669"/>
    <property type="project" value="TreeGrafter"/>
</dbReference>
<dbReference type="InterPro" id="IPR029753">
    <property type="entry name" value="D-isomer_DH_CS"/>
</dbReference>
<dbReference type="GO" id="GO:0005829">
    <property type="term" value="C:cytosol"/>
    <property type="evidence" value="ECO:0007669"/>
    <property type="project" value="TreeGrafter"/>
</dbReference>
<protein>
    <submittedName>
        <fullName evidence="4">Hydroxyacid dehydrogenase</fullName>
    </submittedName>
</protein>
<dbReference type="InterPro" id="IPR006140">
    <property type="entry name" value="D-isomer_DH_NAD-bd"/>
</dbReference>
<evidence type="ECO:0000313" key="4">
    <source>
        <dbReference type="EMBL" id="HDX33891.1"/>
    </source>
</evidence>
<dbReference type="PROSITE" id="PS00671">
    <property type="entry name" value="D_2_HYDROXYACID_DH_3"/>
    <property type="match status" value="1"/>
</dbReference>
<comment type="caution">
    <text evidence="4">The sequence shown here is derived from an EMBL/GenBank/DDBJ whole genome shotgun (WGS) entry which is preliminary data.</text>
</comment>
<gene>
    <name evidence="4" type="ORF">ENQ20_20770</name>
</gene>
<evidence type="ECO:0000259" key="3">
    <source>
        <dbReference type="Pfam" id="PF02826"/>
    </source>
</evidence>
<evidence type="ECO:0000256" key="1">
    <source>
        <dbReference type="ARBA" id="ARBA00023002"/>
    </source>
</evidence>
<dbReference type="SUPFAM" id="SSF52283">
    <property type="entry name" value="Formate/glycerate dehydrogenase catalytic domain-like"/>
    <property type="match status" value="1"/>
</dbReference>
<evidence type="ECO:0000256" key="2">
    <source>
        <dbReference type="ARBA" id="ARBA00023027"/>
    </source>
</evidence>
<dbReference type="GO" id="GO:0051287">
    <property type="term" value="F:NAD binding"/>
    <property type="evidence" value="ECO:0007669"/>
    <property type="project" value="InterPro"/>
</dbReference>